<keyword evidence="1" id="KW-1133">Transmembrane helix</keyword>
<dbReference type="Proteomes" id="UP000238196">
    <property type="component" value="Unassembled WGS sequence"/>
</dbReference>
<organism evidence="2 3">
    <name type="scientific">Proteobacteria bacterium 228</name>
    <dbReference type="NCBI Taxonomy" id="2083153"/>
    <lineage>
        <taxon>Bacteria</taxon>
        <taxon>Pseudomonadati</taxon>
        <taxon>Pseudomonadota</taxon>
    </lineage>
</organism>
<evidence type="ECO:0000313" key="3">
    <source>
        <dbReference type="Proteomes" id="UP000238196"/>
    </source>
</evidence>
<keyword evidence="1" id="KW-0812">Transmembrane</keyword>
<evidence type="ECO:0000256" key="1">
    <source>
        <dbReference type="SAM" id="Phobius"/>
    </source>
</evidence>
<protein>
    <submittedName>
        <fullName evidence="2">Uncharacterized protein</fullName>
    </submittedName>
</protein>
<dbReference type="AlphaFoldDB" id="A0A2S5KKU9"/>
<feature type="transmembrane region" description="Helical" evidence="1">
    <location>
        <begin position="208"/>
        <end position="228"/>
    </location>
</feature>
<sequence length="460" mass="50305">MESQALFYTTESGRRYAVGLYWISVKDKKTLARARAVRSRALAVTPEVKVEESKEKHRGALMVGRPQLDDLKRKPPIALLLLLAKLKPNCVVLVEHSGADRKLMDFQGQASPAYAYIAGSYHGKPISTSDVVVRAGDSVTAQQNLQQKHSSYLEEKLGDDGNGKVEAEIYKFKCWSELFETVDGWVSESKRPKALVAPYILKPEPSNALIMSAFLLLIVGGIGAYQYYVSGVEEQRRQAQIEQANYLSSMDALNTVLGVLAISQASTVDVLNAFLGVMQHIPITLSGYGISELSCRVDSATCSVSFQNMYSQDSQPLVDFMSTQSWSLTQSDNPALQSSDVITFSGPFEVITNTPREPVDPMSAPQVIANLMTRIHNITTGTAQATPVEMINVDRQLLAKKGVAVPSVQAFSVSSPIGFTHMVDKMLRSLPSSIVSTISMKWSSDTQGSIEVSGLYEYGN</sequence>
<name>A0A2S5KKU9_9PROT</name>
<comment type="caution">
    <text evidence="2">The sequence shown here is derived from an EMBL/GenBank/DDBJ whole genome shotgun (WGS) entry which is preliminary data.</text>
</comment>
<dbReference type="EMBL" id="PRLP01000090">
    <property type="protein sequence ID" value="PPC75467.1"/>
    <property type="molecule type" value="Genomic_DNA"/>
</dbReference>
<keyword evidence="1" id="KW-0472">Membrane</keyword>
<reference evidence="2 3" key="1">
    <citation type="submission" date="2018-02" db="EMBL/GenBank/DDBJ databases">
        <title>novel marine gammaproteobacteria from coastal saline agro ecosystem.</title>
        <authorList>
            <person name="Krishnan R."/>
            <person name="Ramesh Kumar N."/>
        </authorList>
    </citation>
    <scope>NUCLEOTIDE SEQUENCE [LARGE SCALE GENOMIC DNA]</scope>
    <source>
        <strain evidence="2 3">228</strain>
    </source>
</reference>
<gene>
    <name evidence="2" type="ORF">C4K68_20345</name>
</gene>
<accession>A0A2S5KKU9</accession>
<proteinExistence type="predicted"/>
<evidence type="ECO:0000313" key="2">
    <source>
        <dbReference type="EMBL" id="PPC75467.1"/>
    </source>
</evidence>